<name>A0ABM8T488_9BURK</name>
<dbReference type="Gene3D" id="3.40.50.720">
    <property type="entry name" value="NAD(P)-binding Rossmann-like Domain"/>
    <property type="match status" value="1"/>
</dbReference>
<dbReference type="EC" id="1.3.1.87" evidence="4"/>
<dbReference type="PANTHER" id="PTHR43976:SF16">
    <property type="entry name" value="SHORT-CHAIN DEHYDROGENASE_REDUCTASE FAMILY PROTEIN"/>
    <property type="match status" value="1"/>
</dbReference>
<dbReference type="InterPro" id="IPR002347">
    <property type="entry name" value="SDR_fam"/>
</dbReference>
<evidence type="ECO:0000256" key="3">
    <source>
        <dbReference type="RuleBase" id="RU000363"/>
    </source>
</evidence>
<reference evidence="4 5" key="1">
    <citation type="submission" date="2021-02" db="EMBL/GenBank/DDBJ databases">
        <authorList>
            <person name="Vanwijnsberghe S."/>
        </authorList>
    </citation>
    <scope>NUCLEOTIDE SEQUENCE [LARGE SCALE GENOMIC DNA]</scope>
    <source>
        <strain evidence="4 5">R-69776</strain>
    </source>
</reference>
<dbReference type="GO" id="GO:0018498">
    <property type="term" value="F:2,3-dihydroxy-2,3-dihydro-phenylpropionate dehydrogenase activity"/>
    <property type="evidence" value="ECO:0007669"/>
    <property type="project" value="UniProtKB-EC"/>
</dbReference>
<gene>
    <name evidence="4" type="primary">hcaB_10</name>
    <name evidence="4" type="ORF">R69776_07657</name>
</gene>
<organism evidence="4 5">
    <name type="scientific">Paraburkholderia nemoris</name>
    <dbReference type="NCBI Taxonomy" id="2793076"/>
    <lineage>
        <taxon>Bacteria</taxon>
        <taxon>Pseudomonadati</taxon>
        <taxon>Pseudomonadota</taxon>
        <taxon>Betaproteobacteria</taxon>
        <taxon>Burkholderiales</taxon>
        <taxon>Burkholderiaceae</taxon>
        <taxon>Paraburkholderia</taxon>
    </lineage>
</organism>
<dbReference type="EMBL" id="CAJNBH010000040">
    <property type="protein sequence ID" value="CAE6854322.1"/>
    <property type="molecule type" value="Genomic_DNA"/>
</dbReference>
<evidence type="ECO:0000313" key="4">
    <source>
        <dbReference type="EMBL" id="CAE6854322.1"/>
    </source>
</evidence>
<dbReference type="SUPFAM" id="SSF51735">
    <property type="entry name" value="NAD(P)-binding Rossmann-fold domains"/>
    <property type="match status" value="1"/>
</dbReference>
<evidence type="ECO:0000313" key="5">
    <source>
        <dbReference type="Proteomes" id="UP000673821"/>
    </source>
</evidence>
<sequence length="276" mass="29586">MRTWLISGVSSGFGRALAEKVVSNGDRVVGTVRTSAACAEFEKLDPRRAVGVLLDVTRDADVTRVVSAIEQDVGAIDVLVNNAGYGHEGVIEETSMDDFRAQFAVNVFGAVAMTKAVLPFMRGRRHGHIINITSMGGIVTFPGLGAYHGSKFALEGISETLAKEVAAFGIKVTAVEPGAFRTEWAGQSMKRSDAAIADYEPLFGPLRKARIERSGKQAGDPRKAAAAIVKIVDAETPPVHLLLGTDALSFVRRKIESLSEEIDRWEALTIGTNFAD</sequence>
<dbReference type="CDD" id="cd05374">
    <property type="entry name" value="17beta-HSD-like_SDR_c"/>
    <property type="match status" value="1"/>
</dbReference>
<dbReference type="InterPro" id="IPR036291">
    <property type="entry name" value="NAD(P)-bd_dom_sf"/>
</dbReference>
<dbReference type="Pfam" id="PF00106">
    <property type="entry name" value="adh_short"/>
    <property type="match status" value="1"/>
</dbReference>
<dbReference type="PANTHER" id="PTHR43976">
    <property type="entry name" value="SHORT CHAIN DEHYDROGENASE"/>
    <property type="match status" value="1"/>
</dbReference>
<dbReference type="Proteomes" id="UP000673821">
    <property type="component" value="Unassembled WGS sequence"/>
</dbReference>
<protein>
    <submittedName>
        <fullName evidence="4">3-phenylpropionate-dihydrodiol/cinnamic acid-dihydrodiol dehydrogenase</fullName>
        <ecNumber evidence="4">1.3.1.87</ecNumber>
    </submittedName>
</protein>
<dbReference type="PRINTS" id="PR00080">
    <property type="entry name" value="SDRFAMILY"/>
</dbReference>
<comment type="similarity">
    <text evidence="1 3">Belongs to the short-chain dehydrogenases/reductases (SDR) family.</text>
</comment>
<proteinExistence type="inferred from homology"/>
<accession>A0ABM8T488</accession>
<dbReference type="InterPro" id="IPR051911">
    <property type="entry name" value="SDR_oxidoreductase"/>
</dbReference>
<evidence type="ECO:0000256" key="2">
    <source>
        <dbReference type="ARBA" id="ARBA00023002"/>
    </source>
</evidence>
<keyword evidence="2 4" id="KW-0560">Oxidoreductase</keyword>
<evidence type="ECO:0000256" key="1">
    <source>
        <dbReference type="ARBA" id="ARBA00006484"/>
    </source>
</evidence>
<keyword evidence="5" id="KW-1185">Reference proteome</keyword>
<dbReference type="RefSeq" id="WP_128576820.1">
    <property type="nucleotide sequence ID" value="NZ_CAJNAW010000039.1"/>
</dbReference>
<dbReference type="PRINTS" id="PR00081">
    <property type="entry name" value="GDHRDH"/>
</dbReference>
<dbReference type="NCBIfam" id="NF004824">
    <property type="entry name" value="PRK06180.1"/>
    <property type="match status" value="1"/>
</dbReference>
<comment type="caution">
    <text evidence="4">The sequence shown here is derived from an EMBL/GenBank/DDBJ whole genome shotgun (WGS) entry which is preliminary data.</text>
</comment>